<dbReference type="Pfam" id="PF13445">
    <property type="entry name" value="zf-RING_UBOX"/>
    <property type="match status" value="1"/>
</dbReference>
<dbReference type="InterPro" id="IPR001841">
    <property type="entry name" value="Znf_RING"/>
</dbReference>
<dbReference type="InterPro" id="IPR001870">
    <property type="entry name" value="B30.2/SPRY"/>
</dbReference>
<dbReference type="InterPro" id="IPR003613">
    <property type="entry name" value="Ubox_domain"/>
</dbReference>
<evidence type="ECO:0000259" key="8">
    <source>
        <dbReference type="PROSITE" id="PS50188"/>
    </source>
</evidence>
<dbReference type="GO" id="GO:0004842">
    <property type="term" value="F:ubiquitin-protein transferase activity"/>
    <property type="evidence" value="ECO:0007669"/>
    <property type="project" value="InterPro"/>
</dbReference>
<keyword evidence="2" id="KW-0479">Metal-binding</keyword>
<dbReference type="GO" id="GO:0008270">
    <property type="term" value="F:zinc ion binding"/>
    <property type="evidence" value="ECO:0007669"/>
    <property type="project" value="UniProtKB-KW"/>
</dbReference>
<dbReference type="InterPro" id="IPR013083">
    <property type="entry name" value="Znf_RING/FYVE/PHD"/>
</dbReference>
<dbReference type="GO" id="GO:0016567">
    <property type="term" value="P:protein ubiquitination"/>
    <property type="evidence" value="ECO:0007669"/>
    <property type="project" value="InterPro"/>
</dbReference>
<dbReference type="SMART" id="SM00449">
    <property type="entry name" value="SPRY"/>
    <property type="match status" value="1"/>
</dbReference>
<dbReference type="Gene3D" id="3.30.40.10">
    <property type="entry name" value="Zinc/RING finger domain, C3HC4 (zinc finger)"/>
    <property type="match status" value="1"/>
</dbReference>
<keyword evidence="10" id="KW-1185">Reference proteome</keyword>
<dbReference type="InterPro" id="IPR003879">
    <property type="entry name" value="Butyrophylin_SPRY"/>
</dbReference>
<evidence type="ECO:0000256" key="4">
    <source>
        <dbReference type="ARBA" id="ARBA00022833"/>
    </source>
</evidence>
<dbReference type="InterPro" id="IPR043136">
    <property type="entry name" value="B30.2/SPRY_sf"/>
</dbReference>
<organism evidence="9 10">
    <name type="scientific">Lates calcarifer</name>
    <name type="common">Barramundi</name>
    <name type="synonym">Holocentrus calcarifer</name>
    <dbReference type="NCBI Taxonomy" id="8187"/>
    <lineage>
        <taxon>Eukaryota</taxon>
        <taxon>Metazoa</taxon>
        <taxon>Chordata</taxon>
        <taxon>Craniata</taxon>
        <taxon>Vertebrata</taxon>
        <taxon>Euteleostomi</taxon>
        <taxon>Actinopterygii</taxon>
        <taxon>Neopterygii</taxon>
        <taxon>Teleostei</taxon>
        <taxon>Neoteleostei</taxon>
        <taxon>Acanthomorphata</taxon>
        <taxon>Carangaria</taxon>
        <taxon>Carangaria incertae sedis</taxon>
        <taxon>Centropomidae</taxon>
        <taxon>Lates</taxon>
    </lineage>
</organism>
<dbReference type="PRINTS" id="PR01407">
    <property type="entry name" value="BUTYPHLNCDUF"/>
</dbReference>
<evidence type="ECO:0000259" key="7">
    <source>
        <dbReference type="PROSITE" id="PS50089"/>
    </source>
</evidence>
<dbReference type="Pfam" id="PF00622">
    <property type="entry name" value="SPRY"/>
    <property type="match status" value="1"/>
</dbReference>
<name>A0A4W6ENI8_LATCA</name>
<dbReference type="PROSITE" id="PS50089">
    <property type="entry name" value="ZF_RING_2"/>
    <property type="match status" value="1"/>
</dbReference>
<dbReference type="SMART" id="SM00184">
    <property type="entry name" value="RING"/>
    <property type="match status" value="1"/>
</dbReference>
<dbReference type="SUPFAM" id="SSF49899">
    <property type="entry name" value="Concanavalin A-like lectins/glucanases"/>
    <property type="match status" value="2"/>
</dbReference>
<dbReference type="PROSITE" id="PS50188">
    <property type="entry name" value="B302_SPRY"/>
    <property type="match status" value="1"/>
</dbReference>
<dbReference type="Ensembl" id="ENSLCAT00010041699.1">
    <property type="protein sequence ID" value="ENSLCAP00010040727.1"/>
    <property type="gene ID" value="ENSLCAG00010019057.1"/>
</dbReference>
<dbReference type="AlphaFoldDB" id="A0A4W6ENI8"/>
<evidence type="ECO:0000256" key="2">
    <source>
        <dbReference type="ARBA" id="ARBA00022723"/>
    </source>
</evidence>
<dbReference type="Gene3D" id="2.60.120.920">
    <property type="match status" value="2"/>
</dbReference>
<protein>
    <submittedName>
        <fullName evidence="9">Uncharacterized protein</fullName>
    </submittedName>
</protein>
<reference evidence="9" key="3">
    <citation type="submission" date="2025-09" db="UniProtKB">
        <authorList>
            <consortium name="Ensembl"/>
        </authorList>
    </citation>
    <scope>IDENTIFICATION</scope>
</reference>
<evidence type="ECO:0000256" key="3">
    <source>
        <dbReference type="ARBA" id="ARBA00022771"/>
    </source>
</evidence>
<keyword evidence="1" id="KW-0399">Innate immunity</keyword>
<dbReference type="InterPro" id="IPR027370">
    <property type="entry name" value="Znf-RING_euk"/>
</dbReference>
<dbReference type="GO" id="GO:0045087">
    <property type="term" value="P:innate immune response"/>
    <property type="evidence" value="ECO:0007669"/>
    <property type="project" value="UniProtKB-KW"/>
</dbReference>
<dbReference type="SUPFAM" id="SSF57850">
    <property type="entry name" value="RING/U-box"/>
    <property type="match status" value="1"/>
</dbReference>
<evidence type="ECO:0000313" key="10">
    <source>
        <dbReference type="Proteomes" id="UP000314980"/>
    </source>
</evidence>
<dbReference type="GeneTree" id="ENSGT01030000234583"/>
<dbReference type="InterPro" id="IPR003877">
    <property type="entry name" value="SPRY_dom"/>
</dbReference>
<keyword evidence="3 6" id="KW-0863">Zinc-finger</keyword>
<keyword evidence="4" id="KW-0862">Zinc</keyword>
<dbReference type="InterPro" id="IPR013320">
    <property type="entry name" value="ConA-like_dom_sf"/>
</dbReference>
<dbReference type="Proteomes" id="UP000314980">
    <property type="component" value="Unassembled WGS sequence"/>
</dbReference>
<feature type="domain" description="B30.2/SPRY" evidence="8">
    <location>
        <begin position="69"/>
        <end position="294"/>
    </location>
</feature>
<evidence type="ECO:0000256" key="6">
    <source>
        <dbReference type="PROSITE-ProRule" id="PRU00175"/>
    </source>
</evidence>
<evidence type="ECO:0000313" key="9">
    <source>
        <dbReference type="Ensembl" id="ENSLCAP00010040727.1"/>
    </source>
</evidence>
<dbReference type="PANTHER" id="PTHR25465">
    <property type="entry name" value="B-BOX DOMAIN CONTAINING"/>
    <property type="match status" value="1"/>
</dbReference>
<sequence length="294" mass="33240">MNYLQLLIETQTDVDSAFILDISCPICSLIFTEPVVLQCGHSFCRSCMHNCREGKISRTCPICRHVMHDSEPPMNFTLKNLCENYRKRSQGDLSGGHRNDSESYQVKVTVTGTQQKLPGNPEHNNYPQVLGCEGFDSGKHCWEVVVGSCTRWVLGVVKEARKDRKEEMWSAPQNGLYTIMKKWCGRAFIGVAYRRMCRKGEDSDSWLGHNDSSWGLTCNKDSYRTLHKGISTAVTTPPNSNKVGVFLDWSAGTLAFYRVSCGTLTLLHTFHTTFTEPVYPAFHLAWVDSTIYLC</sequence>
<evidence type="ECO:0000256" key="5">
    <source>
        <dbReference type="ARBA" id="ARBA00022859"/>
    </source>
</evidence>
<keyword evidence="5" id="KW-0391">Immunity</keyword>
<dbReference type="SMART" id="SM00504">
    <property type="entry name" value="Ubox"/>
    <property type="match status" value="1"/>
</dbReference>
<accession>A0A4W6ENI8</accession>
<dbReference type="InParanoid" id="A0A4W6ENI8"/>
<dbReference type="InterPro" id="IPR051051">
    <property type="entry name" value="E3_ubiq-ligase_TRIM/RNF"/>
</dbReference>
<proteinExistence type="predicted"/>
<dbReference type="PANTHER" id="PTHR25465:SF32">
    <property type="entry name" value="BLOODTHIRSTY-RELATED GENE FAMILY, MEMBER 16 ISOFORM X1-RELATED"/>
    <property type="match status" value="1"/>
</dbReference>
<dbReference type="InterPro" id="IPR017907">
    <property type="entry name" value="Znf_RING_CS"/>
</dbReference>
<evidence type="ECO:0000256" key="1">
    <source>
        <dbReference type="ARBA" id="ARBA00022588"/>
    </source>
</evidence>
<feature type="domain" description="RING-type" evidence="7">
    <location>
        <begin position="24"/>
        <end position="64"/>
    </location>
</feature>
<dbReference type="PROSITE" id="PS00518">
    <property type="entry name" value="ZF_RING_1"/>
    <property type="match status" value="1"/>
</dbReference>
<reference evidence="10" key="1">
    <citation type="submission" date="2015-09" db="EMBL/GenBank/DDBJ databases">
        <authorList>
            <person name="Sai Rama Sridatta P."/>
        </authorList>
    </citation>
    <scope>NUCLEOTIDE SEQUENCE [LARGE SCALE GENOMIC DNA]</scope>
</reference>
<reference evidence="9" key="2">
    <citation type="submission" date="2025-08" db="UniProtKB">
        <authorList>
            <consortium name="Ensembl"/>
        </authorList>
    </citation>
    <scope>IDENTIFICATION</scope>
</reference>